<comment type="caution">
    <text evidence="1">The sequence shown here is derived from an EMBL/GenBank/DDBJ whole genome shotgun (WGS) entry which is preliminary data.</text>
</comment>
<dbReference type="AlphaFoldDB" id="A0AAE0FJ02"/>
<protein>
    <submittedName>
        <fullName evidence="1">Uncharacterized protein</fullName>
    </submittedName>
</protein>
<accession>A0AAE0FJ02</accession>
<keyword evidence="2" id="KW-1185">Reference proteome</keyword>
<organism evidence="1 2">
    <name type="scientific">Cymbomonas tetramitiformis</name>
    <dbReference type="NCBI Taxonomy" id="36881"/>
    <lineage>
        <taxon>Eukaryota</taxon>
        <taxon>Viridiplantae</taxon>
        <taxon>Chlorophyta</taxon>
        <taxon>Pyramimonadophyceae</taxon>
        <taxon>Pyramimonadales</taxon>
        <taxon>Pyramimonadaceae</taxon>
        <taxon>Cymbomonas</taxon>
    </lineage>
</organism>
<proteinExistence type="predicted"/>
<evidence type="ECO:0000313" key="1">
    <source>
        <dbReference type="EMBL" id="KAK3259911.1"/>
    </source>
</evidence>
<sequence>MIFGEIEPLLGQVEECPDCGGERDPTGTQSEKEDHADLVKRYPVGTHVWVFCRKTDDDEAVDPPLGEECYFTSSGALKAEVPLLAGEVTVCDLSATVKKVNHRTGTVGVDEFGGKAYSALGTILKKTEVFLETKDSKEAKAFEKFFYAAFRGKKDAVLEKQPVALVVDASYIRKGAVAKAFHGKK</sequence>
<reference evidence="1 2" key="1">
    <citation type="journal article" date="2015" name="Genome Biol. Evol.">
        <title>Comparative Genomics of a Bacterivorous Green Alga Reveals Evolutionary Causalities and Consequences of Phago-Mixotrophic Mode of Nutrition.</title>
        <authorList>
            <person name="Burns J.A."/>
            <person name="Paasch A."/>
            <person name="Narechania A."/>
            <person name="Kim E."/>
        </authorList>
    </citation>
    <scope>NUCLEOTIDE SEQUENCE [LARGE SCALE GENOMIC DNA]</scope>
    <source>
        <strain evidence="1 2">PLY_AMNH</strain>
    </source>
</reference>
<dbReference type="EMBL" id="LGRX02018373">
    <property type="protein sequence ID" value="KAK3259911.1"/>
    <property type="molecule type" value="Genomic_DNA"/>
</dbReference>
<dbReference type="Proteomes" id="UP001190700">
    <property type="component" value="Unassembled WGS sequence"/>
</dbReference>
<evidence type="ECO:0000313" key="2">
    <source>
        <dbReference type="Proteomes" id="UP001190700"/>
    </source>
</evidence>
<name>A0AAE0FJ02_9CHLO</name>
<gene>
    <name evidence="1" type="ORF">CYMTET_31111</name>
</gene>